<dbReference type="EMBL" id="JACYTO010000001">
    <property type="protein sequence ID" value="MBD8502300.1"/>
    <property type="molecule type" value="Genomic_DNA"/>
</dbReference>
<dbReference type="Proteomes" id="UP000603602">
    <property type="component" value="Unassembled WGS sequence"/>
</dbReference>
<protein>
    <submittedName>
        <fullName evidence="1">Uncharacterized protein</fullName>
    </submittedName>
</protein>
<accession>A0ABR9B7F2</accession>
<comment type="caution">
    <text evidence="1">The sequence shown here is derived from an EMBL/GenBank/DDBJ whole genome shotgun (WGS) entry which is preliminary data.</text>
</comment>
<name>A0ABR9B7F2_9RHOO</name>
<gene>
    <name evidence="1" type="ORF">IFO67_05350</name>
</gene>
<organism evidence="1 2">
    <name type="scientific">Thauera sedimentorum</name>
    <dbReference type="NCBI Taxonomy" id="2767595"/>
    <lineage>
        <taxon>Bacteria</taxon>
        <taxon>Pseudomonadati</taxon>
        <taxon>Pseudomonadota</taxon>
        <taxon>Betaproteobacteria</taxon>
        <taxon>Rhodocyclales</taxon>
        <taxon>Zoogloeaceae</taxon>
        <taxon>Thauera</taxon>
    </lineage>
</organism>
<dbReference type="SUPFAM" id="SSF50475">
    <property type="entry name" value="FMN-binding split barrel"/>
    <property type="match status" value="1"/>
</dbReference>
<keyword evidence="2" id="KW-1185">Reference proteome</keyword>
<sequence length="165" mass="16660">MPDTSSSLLDAAHVAFITGTVGINLAACRPGGFPALSRAVGCRVSADCGQVSVLVGAAAAADVIDAVRRSGAVAVVFSDPPTHRTLQLKGSNALVLPPEPGDVALAHAYRDAFAAILAPFGFAEGVVRAFLSCPDDDLLAVRFSPSAAFSQTPGPHAGEPLPGRS</sequence>
<dbReference type="RefSeq" id="WP_187717090.1">
    <property type="nucleotide sequence ID" value="NZ_JACTAH010000001.1"/>
</dbReference>
<reference evidence="2" key="1">
    <citation type="submission" date="2023-07" db="EMBL/GenBank/DDBJ databases">
        <title>Thauera sp. CAU 1555 isolated from sand of Yaerae Beach.</title>
        <authorList>
            <person name="Kim W."/>
        </authorList>
    </citation>
    <scope>NUCLEOTIDE SEQUENCE [LARGE SCALE GENOMIC DNA]</scope>
    <source>
        <strain evidence="2">CAU 1555</strain>
    </source>
</reference>
<evidence type="ECO:0000313" key="1">
    <source>
        <dbReference type="EMBL" id="MBD8502300.1"/>
    </source>
</evidence>
<dbReference type="Gene3D" id="2.30.110.10">
    <property type="entry name" value="Electron Transport, Fmn-binding Protein, Chain A"/>
    <property type="match status" value="1"/>
</dbReference>
<evidence type="ECO:0000313" key="2">
    <source>
        <dbReference type="Proteomes" id="UP000603602"/>
    </source>
</evidence>
<proteinExistence type="predicted"/>
<dbReference type="InterPro" id="IPR012349">
    <property type="entry name" value="Split_barrel_FMN-bd"/>
</dbReference>